<evidence type="ECO:0000313" key="8">
    <source>
        <dbReference type="Proteomes" id="UP000199611"/>
    </source>
</evidence>
<feature type="domain" description="3-hydroxyacyl-CoA dehydrogenase NAD binding" evidence="6">
    <location>
        <begin position="6"/>
        <end position="184"/>
    </location>
</feature>
<dbReference type="InterPro" id="IPR008927">
    <property type="entry name" value="6-PGluconate_DH-like_C_sf"/>
</dbReference>
<dbReference type="Pfam" id="PF02737">
    <property type="entry name" value="3HCDH_N"/>
    <property type="match status" value="1"/>
</dbReference>
<dbReference type="EMBL" id="FOUU01000001">
    <property type="protein sequence ID" value="SFM42011.1"/>
    <property type="molecule type" value="Genomic_DNA"/>
</dbReference>
<proteinExistence type="inferred from homology"/>
<feature type="site" description="Important for catalytic activity" evidence="3">
    <location>
        <position position="141"/>
    </location>
</feature>
<evidence type="ECO:0000259" key="5">
    <source>
        <dbReference type="Pfam" id="PF00725"/>
    </source>
</evidence>
<dbReference type="Pfam" id="PF00725">
    <property type="entry name" value="3HCDH"/>
    <property type="match status" value="1"/>
</dbReference>
<gene>
    <name evidence="7" type="ORF">SAMN05660836_00154</name>
</gene>
<dbReference type="InterPro" id="IPR022694">
    <property type="entry name" value="3-OHacyl-CoA_DH"/>
</dbReference>
<feature type="binding site" evidence="4">
    <location>
        <begin position="10"/>
        <end position="15"/>
    </location>
    <ligand>
        <name>NAD(+)</name>
        <dbReference type="ChEBI" id="CHEBI:57540"/>
    </ligand>
</feature>
<keyword evidence="8" id="KW-1185">Reference proteome</keyword>
<feature type="binding site" evidence="4">
    <location>
        <position position="144"/>
    </location>
    <ligand>
        <name>NAD(+)</name>
        <dbReference type="ChEBI" id="CHEBI:57540"/>
    </ligand>
</feature>
<dbReference type="InterPro" id="IPR006176">
    <property type="entry name" value="3-OHacyl-CoA_DH_NAD-bd"/>
</dbReference>
<protein>
    <submittedName>
        <fullName evidence="7">3-hydroxyacyl-CoA dehydrogenase</fullName>
    </submittedName>
</protein>
<dbReference type="InterPro" id="IPR013328">
    <property type="entry name" value="6PGD_dom2"/>
</dbReference>
<comment type="similarity">
    <text evidence="1">Belongs to the 3-hydroxyacyl-CoA dehydrogenase family.</text>
</comment>
<reference evidence="7 8" key="1">
    <citation type="submission" date="2016-10" db="EMBL/GenBank/DDBJ databases">
        <authorList>
            <person name="de Groot N.N."/>
        </authorList>
    </citation>
    <scope>NUCLEOTIDE SEQUENCE [LARGE SCALE GENOMIC DNA]</scope>
    <source>
        <strain evidence="7 8">DSM 9990</strain>
    </source>
</reference>
<name>A0A1I4QPQ3_9BACT</name>
<dbReference type="NCBIfam" id="NF004474">
    <property type="entry name" value="PRK05808.1"/>
    <property type="match status" value="1"/>
</dbReference>
<dbReference type="InterPro" id="IPR036291">
    <property type="entry name" value="NAD(P)-bd_dom_sf"/>
</dbReference>
<dbReference type="PROSITE" id="PS00067">
    <property type="entry name" value="3HCDH"/>
    <property type="match status" value="1"/>
</dbReference>
<dbReference type="InterPro" id="IPR006108">
    <property type="entry name" value="3HC_DH_C"/>
</dbReference>
<dbReference type="GO" id="GO:0006635">
    <property type="term" value="P:fatty acid beta-oxidation"/>
    <property type="evidence" value="ECO:0007669"/>
    <property type="project" value="TreeGrafter"/>
</dbReference>
<dbReference type="Proteomes" id="UP000199611">
    <property type="component" value="Unassembled WGS sequence"/>
</dbReference>
<dbReference type="PANTHER" id="PTHR48075">
    <property type="entry name" value="3-HYDROXYACYL-COA DEHYDROGENASE FAMILY PROTEIN"/>
    <property type="match status" value="1"/>
</dbReference>
<organism evidence="7 8">
    <name type="scientific">Thermodesulforhabdus norvegica</name>
    <dbReference type="NCBI Taxonomy" id="39841"/>
    <lineage>
        <taxon>Bacteria</taxon>
        <taxon>Pseudomonadati</taxon>
        <taxon>Thermodesulfobacteriota</taxon>
        <taxon>Syntrophobacteria</taxon>
        <taxon>Syntrophobacterales</taxon>
        <taxon>Thermodesulforhabdaceae</taxon>
        <taxon>Thermodesulforhabdus</taxon>
    </lineage>
</organism>
<dbReference type="STRING" id="39841.SAMN05660836_00154"/>
<dbReference type="GO" id="GO:0070403">
    <property type="term" value="F:NAD+ binding"/>
    <property type="evidence" value="ECO:0007669"/>
    <property type="project" value="InterPro"/>
</dbReference>
<keyword evidence="4" id="KW-0520">NAD</keyword>
<accession>A0A1I4QPQ3</accession>
<dbReference type="Gene3D" id="1.10.1040.10">
    <property type="entry name" value="N-(1-d-carboxylethyl)-l-norvaline Dehydrogenase, domain 2"/>
    <property type="match status" value="1"/>
</dbReference>
<feature type="binding site" evidence="4">
    <location>
        <position position="98"/>
    </location>
    <ligand>
        <name>NAD(+)</name>
        <dbReference type="ChEBI" id="CHEBI:57540"/>
    </ligand>
</feature>
<evidence type="ECO:0000256" key="1">
    <source>
        <dbReference type="ARBA" id="ARBA00009463"/>
    </source>
</evidence>
<feature type="binding site" evidence="4">
    <location>
        <position position="33"/>
    </location>
    <ligand>
        <name>NAD(+)</name>
        <dbReference type="ChEBI" id="CHEBI:57540"/>
    </ligand>
</feature>
<dbReference type="PIRSF" id="PIRSF000105">
    <property type="entry name" value="HCDH"/>
    <property type="match status" value="1"/>
</dbReference>
<dbReference type="GO" id="GO:0008691">
    <property type="term" value="F:3-hydroxybutyryl-CoA dehydrogenase activity"/>
    <property type="evidence" value="ECO:0007669"/>
    <property type="project" value="TreeGrafter"/>
</dbReference>
<sequence>MEIKRVCVLGAGIMGSGIAQVIAEAGFEVKIRDIESAFVEKGLSTIKKNLERAVAKGKLDAASADSILGKIKGTTDIKEAVEGADLVIEAIVEVMELKKQVFKEIDELCPESVIFASNTSGLSITEMASVTRRPDRFIGMHFFNPVPVMKLVELIRGFATSDDTFNIARSFVEKIGKTPVEVKEAPGFVVNRILCPMINEAIFVYSEGLASAEDIDRAMMLGANHPIGPLALADMVGLDTLLHVLEGLHKELGEDKYRPAPLLRKMVRAGYLGRKTGKGFYDYTNKYEGR</sequence>
<evidence type="ECO:0000256" key="4">
    <source>
        <dbReference type="PIRSR" id="PIRSR000105-2"/>
    </source>
</evidence>
<feature type="binding site" evidence="4">
    <location>
        <position position="275"/>
    </location>
    <ligand>
        <name>NAD(+)</name>
        <dbReference type="ChEBI" id="CHEBI:57540"/>
    </ligand>
</feature>
<evidence type="ECO:0000259" key="6">
    <source>
        <dbReference type="Pfam" id="PF02737"/>
    </source>
</evidence>
<feature type="domain" description="3-hydroxyacyl-CoA dehydrogenase C-terminal" evidence="5">
    <location>
        <begin position="187"/>
        <end position="283"/>
    </location>
</feature>
<dbReference type="Gene3D" id="3.40.50.720">
    <property type="entry name" value="NAD(P)-binding Rossmann-like Domain"/>
    <property type="match status" value="1"/>
</dbReference>
<dbReference type="SUPFAM" id="SSF51735">
    <property type="entry name" value="NAD(P)-binding Rossmann-fold domains"/>
    <property type="match status" value="1"/>
</dbReference>
<evidence type="ECO:0000256" key="2">
    <source>
        <dbReference type="ARBA" id="ARBA00023002"/>
    </source>
</evidence>
<dbReference type="AlphaFoldDB" id="A0A1I4QPQ3"/>
<evidence type="ECO:0000313" key="7">
    <source>
        <dbReference type="EMBL" id="SFM42011.1"/>
    </source>
</evidence>
<evidence type="ECO:0000256" key="3">
    <source>
        <dbReference type="PIRSR" id="PIRSR000105-1"/>
    </source>
</evidence>
<feature type="binding site" evidence="4">
    <location>
        <position position="93"/>
    </location>
    <ligand>
        <name>NAD(+)</name>
        <dbReference type="ChEBI" id="CHEBI:57540"/>
    </ligand>
</feature>
<feature type="binding site" evidence="4">
    <location>
        <position position="120"/>
    </location>
    <ligand>
        <name>NAD(+)</name>
        <dbReference type="ChEBI" id="CHEBI:57540"/>
    </ligand>
</feature>
<dbReference type="SUPFAM" id="SSF48179">
    <property type="entry name" value="6-phosphogluconate dehydrogenase C-terminal domain-like"/>
    <property type="match status" value="1"/>
</dbReference>
<dbReference type="InterPro" id="IPR006180">
    <property type="entry name" value="3-OHacyl-CoA_DH_CS"/>
</dbReference>
<dbReference type="PANTHER" id="PTHR48075:SF5">
    <property type="entry name" value="3-HYDROXYBUTYRYL-COA DEHYDROGENASE"/>
    <property type="match status" value="1"/>
</dbReference>
<keyword evidence="2" id="KW-0560">Oxidoreductase</keyword>
<dbReference type="FunFam" id="3.40.50.720:FF:000009">
    <property type="entry name" value="Fatty oxidation complex, alpha subunit"/>
    <property type="match status" value="1"/>
</dbReference>